<organism evidence="8 9">
    <name type="scientific">Natrinema halophilum</name>
    <dbReference type="NCBI Taxonomy" id="1699371"/>
    <lineage>
        <taxon>Archaea</taxon>
        <taxon>Methanobacteriati</taxon>
        <taxon>Methanobacteriota</taxon>
        <taxon>Stenosarchaea group</taxon>
        <taxon>Halobacteria</taxon>
        <taxon>Halobacteriales</taxon>
        <taxon>Natrialbaceae</taxon>
        <taxon>Natrinema</taxon>
    </lineage>
</organism>
<evidence type="ECO:0000256" key="5">
    <source>
        <dbReference type="ARBA" id="ARBA00023136"/>
    </source>
</evidence>
<evidence type="ECO:0000256" key="6">
    <source>
        <dbReference type="SAM" id="Phobius"/>
    </source>
</evidence>
<feature type="transmembrane region" description="Helical" evidence="6">
    <location>
        <begin position="287"/>
        <end position="307"/>
    </location>
</feature>
<dbReference type="InterPro" id="IPR011701">
    <property type="entry name" value="MFS"/>
</dbReference>
<dbReference type="PROSITE" id="PS50850">
    <property type="entry name" value="MFS"/>
    <property type="match status" value="1"/>
</dbReference>
<dbReference type="AlphaFoldDB" id="A0A7D5KDN9"/>
<evidence type="ECO:0000256" key="1">
    <source>
        <dbReference type="ARBA" id="ARBA00004651"/>
    </source>
</evidence>
<dbReference type="CDD" id="cd17474">
    <property type="entry name" value="MFS_YfmO_like"/>
    <property type="match status" value="1"/>
</dbReference>
<evidence type="ECO:0000313" key="9">
    <source>
        <dbReference type="Proteomes" id="UP000509241"/>
    </source>
</evidence>
<keyword evidence="2" id="KW-1003">Cell membrane</keyword>
<keyword evidence="3 6" id="KW-0812">Transmembrane</keyword>
<dbReference type="SUPFAM" id="SSF103473">
    <property type="entry name" value="MFS general substrate transporter"/>
    <property type="match status" value="1"/>
</dbReference>
<dbReference type="GeneID" id="56034055"/>
<feature type="transmembrane region" description="Helical" evidence="6">
    <location>
        <begin position="21"/>
        <end position="40"/>
    </location>
</feature>
<dbReference type="GO" id="GO:0022857">
    <property type="term" value="F:transmembrane transporter activity"/>
    <property type="evidence" value="ECO:0007669"/>
    <property type="project" value="InterPro"/>
</dbReference>
<name>A0A7D5KDN9_9EURY</name>
<comment type="subcellular location">
    <subcellularLocation>
        <location evidence="1">Cell membrane</location>
        <topology evidence="1">Multi-pass membrane protein</topology>
    </subcellularLocation>
</comment>
<feature type="transmembrane region" description="Helical" evidence="6">
    <location>
        <begin position="379"/>
        <end position="398"/>
    </location>
</feature>
<feature type="transmembrane region" description="Helical" evidence="6">
    <location>
        <begin position="313"/>
        <end position="338"/>
    </location>
</feature>
<evidence type="ECO:0000259" key="7">
    <source>
        <dbReference type="PROSITE" id="PS50850"/>
    </source>
</evidence>
<dbReference type="Proteomes" id="UP000509241">
    <property type="component" value="Chromosome"/>
</dbReference>
<dbReference type="InterPro" id="IPR050189">
    <property type="entry name" value="MFS_Efflux_Transporters"/>
</dbReference>
<feature type="transmembrane region" description="Helical" evidence="6">
    <location>
        <begin position="176"/>
        <end position="195"/>
    </location>
</feature>
<reference evidence="8 9" key="1">
    <citation type="submission" date="2020-07" db="EMBL/GenBank/DDBJ databases">
        <authorList>
            <person name="Cui H."/>
        </authorList>
    </citation>
    <scope>NUCLEOTIDE SEQUENCE [LARGE SCALE GENOMIC DNA]</scope>
    <source>
        <strain evidence="8 9">YPL8</strain>
    </source>
</reference>
<evidence type="ECO:0000313" key="8">
    <source>
        <dbReference type="EMBL" id="QLG49561.1"/>
    </source>
</evidence>
<keyword evidence="9" id="KW-1185">Reference proteome</keyword>
<sequence>MGATETSTSADRSVGVPWRSPALVAILAATLMTPMDVPLISSALPEIQSVFGVSESRAGLFITLYALPGILLAPLIGALADRIGRRYVLSGSLVVFGLAGTAIAFTTDFTVALGLRILQGFAAGSLLSALAMTVVGDRYTGRQHDAVMGVTSAMISLGTAAYPVIGGYLAARAWNAPFLVYALSLPVAGLVLFTLDEPASSSDGGDGGYVREALRLIPARQAVALYGVMFASFTLLFGGLYTALPFYLTGEFGYTATTVGLVTSAVLLATALVSTQNGRLATRASTTTLLTAGFALYALGFLGVALAGTPPVLVGALLVFGVGSGLVTPTLFASISALAPDHVRAGVMSLQTTTIGVSQAVGPALFTLLGGAIGYRGTILIGCAGAVLGVAVLGLVPLES</sequence>
<dbReference type="KEGG" id="haly:HYG82_12150"/>
<dbReference type="InterPro" id="IPR001958">
    <property type="entry name" value="Tet-R_TetA/multi-R_MdtG-like"/>
</dbReference>
<feature type="domain" description="Major facilitator superfamily (MFS) profile" evidence="7">
    <location>
        <begin position="22"/>
        <end position="400"/>
    </location>
</feature>
<dbReference type="InterPro" id="IPR005829">
    <property type="entry name" value="Sugar_transporter_CS"/>
</dbReference>
<dbReference type="PROSITE" id="PS00216">
    <property type="entry name" value="SUGAR_TRANSPORT_1"/>
    <property type="match status" value="1"/>
</dbReference>
<dbReference type="InterPro" id="IPR036259">
    <property type="entry name" value="MFS_trans_sf"/>
</dbReference>
<feature type="transmembrane region" description="Helical" evidence="6">
    <location>
        <begin position="254"/>
        <end position="275"/>
    </location>
</feature>
<dbReference type="InterPro" id="IPR020846">
    <property type="entry name" value="MFS_dom"/>
</dbReference>
<dbReference type="EMBL" id="CP058601">
    <property type="protein sequence ID" value="QLG49561.1"/>
    <property type="molecule type" value="Genomic_DNA"/>
</dbReference>
<feature type="transmembrane region" description="Helical" evidence="6">
    <location>
        <begin position="223"/>
        <end position="248"/>
    </location>
</feature>
<gene>
    <name evidence="8" type="ORF">HYG82_12150</name>
</gene>
<dbReference type="Gene3D" id="1.20.1250.20">
    <property type="entry name" value="MFS general substrate transporter like domains"/>
    <property type="match status" value="1"/>
</dbReference>
<feature type="transmembrane region" description="Helical" evidence="6">
    <location>
        <begin position="60"/>
        <end position="80"/>
    </location>
</feature>
<dbReference type="RefSeq" id="WP_179261294.1">
    <property type="nucleotide sequence ID" value="NZ_CP058601.1"/>
</dbReference>
<dbReference type="Pfam" id="PF07690">
    <property type="entry name" value="MFS_1"/>
    <property type="match status" value="1"/>
</dbReference>
<dbReference type="PRINTS" id="PR01035">
    <property type="entry name" value="TCRTETA"/>
</dbReference>
<feature type="transmembrane region" description="Helical" evidence="6">
    <location>
        <begin position="87"/>
        <end position="105"/>
    </location>
</feature>
<dbReference type="PANTHER" id="PTHR43124">
    <property type="entry name" value="PURINE EFFLUX PUMP PBUE"/>
    <property type="match status" value="1"/>
</dbReference>
<evidence type="ECO:0000256" key="4">
    <source>
        <dbReference type="ARBA" id="ARBA00022989"/>
    </source>
</evidence>
<dbReference type="OrthoDB" id="117970at2157"/>
<accession>A0A7D5KDN9</accession>
<proteinExistence type="predicted"/>
<evidence type="ECO:0000256" key="2">
    <source>
        <dbReference type="ARBA" id="ARBA00022475"/>
    </source>
</evidence>
<keyword evidence="4 6" id="KW-1133">Transmembrane helix</keyword>
<dbReference type="PANTHER" id="PTHR43124:SF3">
    <property type="entry name" value="CHLORAMPHENICOL EFFLUX PUMP RV0191"/>
    <property type="match status" value="1"/>
</dbReference>
<dbReference type="GO" id="GO:0005886">
    <property type="term" value="C:plasma membrane"/>
    <property type="evidence" value="ECO:0007669"/>
    <property type="project" value="UniProtKB-SubCell"/>
</dbReference>
<evidence type="ECO:0000256" key="3">
    <source>
        <dbReference type="ARBA" id="ARBA00022692"/>
    </source>
</evidence>
<feature type="transmembrane region" description="Helical" evidence="6">
    <location>
        <begin position="350"/>
        <end position="373"/>
    </location>
</feature>
<keyword evidence="5 6" id="KW-0472">Membrane</keyword>
<protein>
    <submittedName>
        <fullName evidence="8">MFS transporter</fullName>
    </submittedName>
</protein>
<feature type="transmembrane region" description="Helical" evidence="6">
    <location>
        <begin position="147"/>
        <end position="170"/>
    </location>
</feature>